<dbReference type="Proteomes" id="UP001560573">
    <property type="component" value="Unassembled WGS sequence"/>
</dbReference>
<name>A0ABV3ZJF8_9BACT</name>
<sequence length="69" mass="7496">MQTSGQQTFNAQETVLLGDTVDAKIKIVSPDRFAGSLTEEMEFEFREGATVIGTGKIEYIINDKLQGAG</sequence>
<comment type="caution">
    <text evidence="1">The sequence shown here is derived from an EMBL/GenBank/DDBJ whole genome shotgun (WGS) entry which is preliminary data.</text>
</comment>
<evidence type="ECO:0000313" key="1">
    <source>
        <dbReference type="EMBL" id="MEX6690017.1"/>
    </source>
</evidence>
<dbReference type="RefSeq" id="WP_369331424.1">
    <property type="nucleotide sequence ID" value="NZ_JAULBC010000007.1"/>
</dbReference>
<protein>
    <recommendedName>
        <fullName evidence="3">Translation elongation factor EFTu/EF1A C-terminal domain-containing protein</fullName>
    </recommendedName>
</protein>
<dbReference type="Gene3D" id="2.40.30.10">
    <property type="entry name" value="Translation factors"/>
    <property type="match status" value="1"/>
</dbReference>
<reference evidence="1 2" key="1">
    <citation type="submission" date="2023-07" db="EMBL/GenBank/DDBJ databases">
        <authorList>
            <person name="Lian W.-H."/>
        </authorList>
    </citation>
    <scope>NUCLEOTIDE SEQUENCE [LARGE SCALE GENOMIC DNA]</scope>
    <source>
        <strain evidence="1 2">SYSU DXS3180</strain>
    </source>
</reference>
<keyword evidence="2" id="KW-1185">Reference proteome</keyword>
<dbReference type="EMBL" id="JAULBC010000007">
    <property type="protein sequence ID" value="MEX6690017.1"/>
    <property type="molecule type" value="Genomic_DNA"/>
</dbReference>
<evidence type="ECO:0000313" key="2">
    <source>
        <dbReference type="Proteomes" id="UP001560573"/>
    </source>
</evidence>
<accession>A0ABV3ZJF8</accession>
<proteinExistence type="predicted"/>
<evidence type="ECO:0008006" key="3">
    <source>
        <dbReference type="Google" id="ProtNLM"/>
    </source>
</evidence>
<gene>
    <name evidence="1" type="ORF">QTN47_21085</name>
</gene>
<organism evidence="1 2">
    <name type="scientific">Danxiaibacter flavus</name>
    <dbReference type="NCBI Taxonomy" id="3049108"/>
    <lineage>
        <taxon>Bacteria</taxon>
        <taxon>Pseudomonadati</taxon>
        <taxon>Bacteroidota</taxon>
        <taxon>Chitinophagia</taxon>
        <taxon>Chitinophagales</taxon>
        <taxon>Chitinophagaceae</taxon>
        <taxon>Danxiaibacter</taxon>
    </lineage>
</organism>